<dbReference type="Proteomes" id="UP000290809">
    <property type="component" value="Unassembled WGS sequence"/>
</dbReference>
<organism evidence="2 3">
    <name type="scientific">Schistosoma bovis</name>
    <name type="common">Blood fluke</name>
    <dbReference type="NCBI Taxonomy" id="6184"/>
    <lineage>
        <taxon>Eukaryota</taxon>
        <taxon>Metazoa</taxon>
        <taxon>Spiralia</taxon>
        <taxon>Lophotrochozoa</taxon>
        <taxon>Platyhelminthes</taxon>
        <taxon>Trematoda</taxon>
        <taxon>Digenea</taxon>
        <taxon>Strigeidida</taxon>
        <taxon>Schistosomatoidea</taxon>
        <taxon>Schistosomatidae</taxon>
        <taxon>Schistosoma</taxon>
    </lineage>
</organism>
<reference evidence="2 3" key="1">
    <citation type="journal article" date="2019" name="PLoS Pathog.">
        <title>Genome sequence of the bovine parasite Schistosoma bovis Tanzania.</title>
        <authorList>
            <person name="Oey H."/>
            <person name="Zakrzewski M."/>
            <person name="Gobert G."/>
            <person name="Gravermann K."/>
            <person name="Stoye J."/>
            <person name="Jones M."/>
            <person name="Mcmanus D."/>
            <person name="Krause L."/>
        </authorList>
    </citation>
    <scope>NUCLEOTIDE SEQUENCE [LARGE SCALE GENOMIC DNA]</scope>
    <source>
        <strain evidence="2 3">TAN1997</strain>
    </source>
</reference>
<name>A0A430QM36_SCHBO</name>
<evidence type="ECO:0000313" key="2">
    <source>
        <dbReference type="EMBL" id="RTG88759.1"/>
    </source>
</evidence>
<keyword evidence="1" id="KW-1133">Transmembrane helix</keyword>
<dbReference type="STRING" id="6184.A0A430QM36"/>
<protein>
    <submittedName>
        <fullName evidence="2">Uncharacterized protein</fullName>
    </submittedName>
</protein>
<dbReference type="AlphaFoldDB" id="A0A430QM36"/>
<keyword evidence="1" id="KW-0472">Membrane</keyword>
<sequence>MEFSLWWHTYLERSYLTYLYIKQYCVKALPGLFSVFSKPKKLRLMGHSFTVQMNVNIAYPFYSGPEYRNI</sequence>
<evidence type="ECO:0000313" key="3">
    <source>
        <dbReference type="Proteomes" id="UP000290809"/>
    </source>
</evidence>
<proteinExistence type="predicted"/>
<evidence type="ECO:0000256" key="1">
    <source>
        <dbReference type="SAM" id="Phobius"/>
    </source>
</evidence>
<feature type="transmembrane region" description="Helical" evidence="1">
    <location>
        <begin position="15"/>
        <end position="36"/>
    </location>
</feature>
<dbReference type="EMBL" id="QMKO01001554">
    <property type="protein sequence ID" value="RTG88759.1"/>
    <property type="molecule type" value="Genomic_DNA"/>
</dbReference>
<accession>A0A430QM36</accession>
<comment type="caution">
    <text evidence="2">The sequence shown here is derived from an EMBL/GenBank/DDBJ whole genome shotgun (WGS) entry which is preliminary data.</text>
</comment>
<keyword evidence="3" id="KW-1185">Reference proteome</keyword>
<gene>
    <name evidence="2" type="ORF">DC041_0006779</name>
</gene>
<keyword evidence="1" id="KW-0812">Transmembrane</keyword>